<keyword evidence="1" id="KW-0472">Membrane</keyword>
<feature type="transmembrane region" description="Helical" evidence="1">
    <location>
        <begin position="59"/>
        <end position="79"/>
    </location>
</feature>
<dbReference type="RefSeq" id="WP_348826782.1">
    <property type="nucleotide sequence ID" value="NZ_CP098827.1"/>
</dbReference>
<feature type="transmembrane region" description="Helical" evidence="1">
    <location>
        <begin position="6"/>
        <end position="22"/>
    </location>
</feature>
<dbReference type="EMBL" id="CP098827">
    <property type="protein sequence ID" value="XBO69748.1"/>
    <property type="molecule type" value="Genomic_DNA"/>
</dbReference>
<reference evidence="2" key="1">
    <citation type="submission" date="2022-06" db="EMBL/GenBank/DDBJ databases">
        <title>A novel DMS-producing enzyme.</title>
        <authorList>
            <person name="Zhang Y."/>
        </authorList>
    </citation>
    <scope>NUCLEOTIDE SEQUENCE</scope>
    <source>
        <strain evidence="2">RT37</strain>
    </source>
</reference>
<feature type="transmembrane region" description="Helical" evidence="1">
    <location>
        <begin position="31"/>
        <end position="53"/>
    </location>
</feature>
<sequence>MTTPTLVTLLCALLICVRLLTFRRRGARYRLGYSCTAWLLIAGTGTVAIRIITQSGYPAGWGIAMVMAVLAWLIVRARGNVAHVIKLRRL</sequence>
<gene>
    <name evidence="2" type="ORF">NFG58_14080</name>
</gene>
<keyword evidence="1" id="KW-1133">Transmembrane helix</keyword>
<accession>A0AAU7KFN3</accession>
<proteinExistence type="predicted"/>
<dbReference type="AlphaFoldDB" id="A0AAU7KFN3"/>
<dbReference type="Pfam" id="PF05449">
    <property type="entry name" value="Phage_holin_3_7"/>
    <property type="match status" value="1"/>
</dbReference>
<name>A0AAU7KFN3_9GAMM</name>
<evidence type="ECO:0000313" key="2">
    <source>
        <dbReference type="EMBL" id="XBO69748.1"/>
    </source>
</evidence>
<protein>
    <submittedName>
        <fullName evidence="2">Phage holin family protein</fullName>
    </submittedName>
</protein>
<keyword evidence="1" id="KW-0812">Transmembrane</keyword>
<dbReference type="InterPro" id="IPR008473">
    <property type="entry name" value="Phage_holin_3_7"/>
</dbReference>
<organism evidence="2">
    <name type="scientific">Halomonas sp. RT37</name>
    <dbReference type="NCBI Taxonomy" id="2950872"/>
    <lineage>
        <taxon>Bacteria</taxon>
        <taxon>Pseudomonadati</taxon>
        <taxon>Pseudomonadota</taxon>
        <taxon>Gammaproteobacteria</taxon>
        <taxon>Oceanospirillales</taxon>
        <taxon>Halomonadaceae</taxon>
        <taxon>Halomonas</taxon>
    </lineage>
</organism>
<evidence type="ECO:0000256" key="1">
    <source>
        <dbReference type="SAM" id="Phobius"/>
    </source>
</evidence>